<name>A0A6P8RTA6_GEOSA</name>
<organism evidence="2 3">
    <name type="scientific">Geotrypetes seraphini</name>
    <name type="common">Gaboon caecilian</name>
    <name type="synonym">Caecilia seraphini</name>
    <dbReference type="NCBI Taxonomy" id="260995"/>
    <lineage>
        <taxon>Eukaryota</taxon>
        <taxon>Metazoa</taxon>
        <taxon>Chordata</taxon>
        <taxon>Craniata</taxon>
        <taxon>Vertebrata</taxon>
        <taxon>Euteleostomi</taxon>
        <taxon>Amphibia</taxon>
        <taxon>Gymnophiona</taxon>
        <taxon>Geotrypetes</taxon>
    </lineage>
</organism>
<keyword evidence="2" id="KW-1185">Reference proteome</keyword>
<feature type="region of interest" description="Disordered" evidence="1">
    <location>
        <begin position="1"/>
        <end position="22"/>
    </location>
</feature>
<feature type="region of interest" description="Disordered" evidence="1">
    <location>
        <begin position="219"/>
        <end position="251"/>
    </location>
</feature>
<sequence length="312" mass="34974">MSAEGRRRRAAKGASGDPAGGSRGLEPSTVLCLLSVAACGLLAGLMFQRSASCADVLNRLQLLQTKESQLEALKERLHVVSEKLGASEDHMQEVLVSAALVSHLEHHVFRVRSTIYGFQASQEKILQNLQNLQEKLHNTADTCTLHQDKVDLSLVNLKSEVKSIHNHTTSKINTVEQGVKLLIERIKELEDGTRRNIQTIRRQEENELLQVKNQLEQGSKRAKKLEAEQNTLTARDTDLTQRLSESGPKESECRNHFTTIEHAVLSILRVSKELMGMKKRTDDIASQTMNMEKNMRRAVAETTNIQRALERA</sequence>
<keyword evidence="3" id="KW-0418">Kinase</keyword>
<keyword evidence="3" id="KW-0808">Transferase</keyword>
<evidence type="ECO:0000313" key="3">
    <source>
        <dbReference type="RefSeq" id="XP_033808830.1"/>
    </source>
</evidence>
<feature type="compositionally biased region" description="Polar residues" evidence="1">
    <location>
        <begin position="228"/>
        <end position="244"/>
    </location>
</feature>
<dbReference type="Proteomes" id="UP000515159">
    <property type="component" value="Chromosome 7"/>
</dbReference>
<evidence type="ECO:0000256" key="1">
    <source>
        <dbReference type="SAM" id="MobiDB-lite"/>
    </source>
</evidence>
<dbReference type="InterPro" id="IPR024152">
    <property type="entry name" value="Inh_kappa-B_kinase-int"/>
</dbReference>
<dbReference type="PANTHER" id="PTHR21734">
    <property type="entry name" value="INHIBITOR OF NUCLEAR FACTOR KAPPA-B KINASE-INTERACTING PROTEIN"/>
    <property type="match status" value="1"/>
</dbReference>
<feature type="compositionally biased region" description="Basic residues" evidence="1">
    <location>
        <begin position="1"/>
        <end position="11"/>
    </location>
</feature>
<proteinExistence type="predicted"/>
<evidence type="ECO:0000313" key="2">
    <source>
        <dbReference type="Proteomes" id="UP000515159"/>
    </source>
</evidence>
<dbReference type="RefSeq" id="XP_033808830.1">
    <property type="nucleotide sequence ID" value="XM_033952939.1"/>
</dbReference>
<protein>
    <submittedName>
        <fullName evidence="3">Inhibitor of nuclear factor kappa-B kinase-interacting protein isoform X2</fullName>
    </submittedName>
</protein>
<reference evidence="3" key="1">
    <citation type="submission" date="2025-08" db="UniProtKB">
        <authorList>
            <consortium name="RefSeq"/>
        </authorList>
    </citation>
    <scope>IDENTIFICATION</scope>
</reference>
<dbReference type="GeneID" id="117364097"/>
<accession>A0A6P8RTA6</accession>
<dbReference type="CTD" id="121457"/>
<gene>
    <name evidence="3" type="primary">IKBIP</name>
</gene>
<dbReference type="GO" id="GO:0016301">
    <property type="term" value="F:kinase activity"/>
    <property type="evidence" value="ECO:0007669"/>
    <property type="project" value="UniProtKB-KW"/>
</dbReference>
<dbReference type="PANTHER" id="PTHR21734:SF11">
    <property type="entry name" value="INHIBITOR OF NUCLEAR FACTOR KAPPA-B KINASE-INTERACTING PROTEIN"/>
    <property type="match status" value="1"/>
</dbReference>
<dbReference type="AlphaFoldDB" id="A0A6P8RTA6"/>